<sequence>MSKSSSNHFTCPLDTTWYACPDAPYFVGCCSSDPCTNVDATSTSPCPNIYPASFDTSIYDDILPNLCIDSASADWYVCNFTDPPFLGCCSSAACANETGCPADDVLAAAWSLSSRGQFALFQDEGTGDEDDEGNGGGRELSGGAIAGIVVGAVAVLVIVGALVWLFMRRKNKRVAAMGGNGRPPSVVEGEHRLDSRFSNPAGTTTGAGKNQKYMSTSSAGISLPSISPGLLSESERPLSELFSNTGSEDMPQHKWAPGQKYELGVHGAQKPEPIQELDSHMAEVHELGGGNRSW</sequence>
<keyword evidence="2" id="KW-0812">Transmembrane</keyword>
<evidence type="ECO:0000256" key="1">
    <source>
        <dbReference type="SAM" id="MobiDB-lite"/>
    </source>
</evidence>
<keyword evidence="2" id="KW-0472">Membrane</keyword>
<gene>
    <name evidence="3" type="ORF">N7541_008034</name>
</gene>
<dbReference type="PANTHER" id="PTHR16861">
    <property type="entry name" value="GLYCOPROTEIN 38"/>
    <property type="match status" value="1"/>
</dbReference>
<reference evidence="3" key="2">
    <citation type="journal article" date="2023" name="IMA Fungus">
        <title>Comparative genomic study of the Penicillium genus elucidates a diverse pangenome and 15 lateral gene transfer events.</title>
        <authorList>
            <person name="Petersen C."/>
            <person name="Sorensen T."/>
            <person name="Nielsen M.R."/>
            <person name="Sondergaard T.E."/>
            <person name="Sorensen J.L."/>
            <person name="Fitzpatrick D.A."/>
            <person name="Frisvad J.C."/>
            <person name="Nielsen K.L."/>
        </authorList>
    </citation>
    <scope>NUCLEOTIDE SEQUENCE</scope>
    <source>
        <strain evidence="3">IBT 35675</strain>
    </source>
</reference>
<accession>A0A9W9UMF6</accession>
<evidence type="ECO:0000256" key="2">
    <source>
        <dbReference type="SAM" id="Phobius"/>
    </source>
</evidence>
<dbReference type="CDD" id="cd12087">
    <property type="entry name" value="TM_EGFR-like"/>
    <property type="match status" value="1"/>
</dbReference>
<keyword evidence="2" id="KW-1133">Transmembrane helix</keyword>
<dbReference type="EMBL" id="JAPZBR010000006">
    <property type="protein sequence ID" value="KAJ5350307.1"/>
    <property type="molecule type" value="Genomic_DNA"/>
</dbReference>
<feature type="compositionally biased region" description="Polar residues" evidence="1">
    <location>
        <begin position="196"/>
        <end position="215"/>
    </location>
</feature>
<keyword evidence="4" id="KW-1185">Reference proteome</keyword>
<dbReference type="AlphaFoldDB" id="A0A9W9UMF6"/>
<feature type="transmembrane region" description="Helical" evidence="2">
    <location>
        <begin position="144"/>
        <end position="167"/>
    </location>
</feature>
<dbReference type="PANTHER" id="PTHR16861:SF4">
    <property type="entry name" value="SH3 DOMAIN PROTEIN (AFU_ORTHOLOGUE AFUA_1G13610)"/>
    <property type="match status" value="1"/>
</dbReference>
<reference evidence="3" key="1">
    <citation type="submission" date="2022-12" db="EMBL/GenBank/DDBJ databases">
        <authorList>
            <person name="Petersen C."/>
        </authorList>
    </citation>
    <scope>NUCLEOTIDE SEQUENCE</scope>
    <source>
        <strain evidence="3">IBT 35675</strain>
    </source>
</reference>
<comment type="caution">
    <text evidence="3">The sequence shown here is derived from an EMBL/GenBank/DDBJ whole genome shotgun (WGS) entry which is preliminary data.</text>
</comment>
<protein>
    <submittedName>
        <fullName evidence="3">Uncharacterized protein</fullName>
    </submittedName>
</protein>
<feature type="region of interest" description="Disordered" evidence="1">
    <location>
        <begin position="195"/>
        <end position="215"/>
    </location>
</feature>
<evidence type="ECO:0000313" key="3">
    <source>
        <dbReference type="EMBL" id="KAJ5350307.1"/>
    </source>
</evidence>
<name>A0A9W9UMF6_PENBR</name>
<proteinExistence type="predicted"/>
<dbReference type="Proteomes" id="UP001148299">
    <property type="component" value="Unassembled WGS sequence"/>
</dbReference>
<organism evidence="3 4">
    <name type="scientific">Penicillium brevicompactum</name>
    <dbReference type="NCBI Taxonomy" id="5074"/>
    <lineage>
        <taxon>Eukaryota</taxon>
        <taxon>Fungi</taxon>
        <taxon>Dikarya</taxon>
        <taxon>Ascomycota</taxon>
        <taxon>Pezizomycotina</taxon>
        <taxon>Eurotiomycetes</taxon>
        <taxon>Eurotiomycetidae</taxon>
        <taxon>Eurotiales</taxon>
        <taxon>Aspergillaceae</taxon>
        <taxon>Penicillium</taxon>
    </lineage>
</organism>
<evidence type="ECO:0000313" key="4">
    <source>
        <dbReference type="Proteomes" id="UP001148299"/>
    </source>
</evidence>